<accession>A0A6S6STT1</accession>
<gene>
    <name evidence="1" type="ORF">HELGO_WM37739</name>
</gene>
<protein>
    <submittedName>
        <fullName evidence="1">Uncharacterized protein</fullName>
    </submittedName>
</protein>
<dbReference type="EMBL" id="CACVAR010000153">
    <property type="protein sequence ID" value="CAA6806685.1"/>
    <property type="molecule type" value="Genomic_DNA"/>
</dbReference>
<name>A0A6S6STT1_9BACT</name>
<evidence type="ECO:0000313" key="1">
    <source>
        <dbReference type="EMBL" id="CAA6806685.1"/>
    </source>
</evidence>
<proteinExistence type="predicted"/>
<dbReference type="AlphaFoldDB" id="A0A6S6STT1"/>
<reference evidence="1" key="1">
    <citation type="submission" date="2020-01" db="EMBL/GenBank/DDBJ databases">
        <authorList>
            <person name="Meier V. D."/>
            <person name="Meier V D."/>
        </authorList>
    </citation>
    <scope>NUCLEOTIDE SEQUENCE</scope>
    <source>
        <strain evidence="1">HLG_WM_MAG_03</strain>
    </source>
</reference>
<sequence>MLGNKKVFIDTCVVIEFLKENLELHKSNCYINHIVLQLV</sequence>
<organism evidence="1">
    <name type="scientific">uncultured Sulfurovum sp</name>
    <dbReference type="NCBI Taxonomy" id="269237"/>
    <lineage>
        <taxon>Bacteria</taxon>
        <taxon>Pseudomonadati</taxon>
        <taxon>Campylobacterota</taxon>
        <taxon>Epsilonproteobacteria</taxon>
        <taxon>Campylobacterales</taxon>
        <taxon>Sulfurovaceae</taxon>
        <taxon>Sulfurovum</taxon>
        <taxon>environmental samples</taxon>
    </lineage>
</organism>